<feature type="compositionally biased region" description="Polar residues" evidence="11">
    <location>
        <begin position="48"/>
        <end position="62"/>
    </location>
</feature>
<feature type="compositionally biased region" description="Polar residues" evidence="11">
    <location>
        <begin position="1"/>
        <end position="12"/>
    </location>
</feature>
<dbReference type="Gene3D" id="1.10.510.10">
    <property type="entry name" value="Transferase(Phosphotransferase) domain 1"/>
    <property type="match status" value="1"/>
</dbReference>
<evidence type="ECO:0000256" key="8">
    <source>
        <dbReference type="ARBA" id="ARBA00047899"/>
    </source>
</evidence>
<dbReference type="Pfam" id="PF00069">
    <property type="entry name" value="Pkinase"/>
    <property type="match status" value="1"/>
</dbReference>
<evidence type="ECO:0000313" key="15">
    <source>
        <dbReference type="Proteomes" id="UP001479436"/>
    </source>
</evidence>
<evidence type="ECO:0000256" key="4">
    <source>
        <dbReference type="ARBA" id="ARBA00022679"/>
    </source>
</evidence>
<evidence type="ECO:0000256" key="6">
    <source>
        <dbReference type="ARBA" id="ARBA00022777"/>
    </source>
</evidence>
<dbReference type="PROSITE" id="PS50108">
    <property type="entry name" value="CRIB"/>
    <property type="match status" value="1"/>
</dbReference>
<protein>
    <recommendedName>
        <fullName evidence="2">non-specific serine/threonine protein kinase</fullName>
        <ecNumber evidence="2">2.7.11.1</ecNumber>
    </recommendedName>
</protein>
<dbReference type="PROSITE" id="PS00108">
    <property type="entry name" value="PROTEIN_KINASE_ST"/>
    <property type="match status" value="1"/>
</dbReference>
<dbReference type="PROSITE" id="PS00107">
    <property type="entry name" value="PROTEIN_KINASE_ATP"/>
    <property type="match status" value="1"/>
</dbReference>
<keyword evidence="4" id="KW-0808">Transferase</keyword>
<gene>
    <name evidence="14" type="ORF">K7432_013780</name>
</gene>
<dbReference type="PROSITE" id="PS50011">
    <property type="entry name" value="PROTEIN_KINASE_DOM"/>
    <property type="match status" value="1"/>
</dbReference>
<evidence type="ECO:0000256" key="3">
    <source>
        <dbReference type="ARBA" id="ARBA00022527"/>
    </source>
</evidence>
<feature type="compositionally biased region" description="Polar residues" evidence="11">
    <location>
        <begin position="213"/>
        <end position="223"/>
    </location>
</feature>
<accession>A0ABR2WIP3</accession>
<dbReference type="Gene3D" id="3.30.200.20">
    <property type="entry name" value="Phosphorylase Kinase, domain 1"/>
    <property type="match status" value="1"/>
</dbReference>
<dbReference type="CDD" id="cd06614">
    <property type="entry name" value="STKc_PAK"/>
    <property type="match status" value="1"/>
</dbReference>
<feature type="binding site" evidence="10">
    <location>
        <position position="385"/>
    </location>
    <ligand>
        <name>ATP</name>
        <dbReference type="ChEBI" id="CHEBI:30616"/>
    </ligand>
</feature>
<dbReference type="CDD" id="cd01093">
    <property type="entry name" value="CRIB_PAK_like"/>
    <property type="match status" value="1"/>
</dbReference>
<keyword evidence="5 10" id="KW-0547">Nucleotide-binding</keyword>
<dbReference type="PANTHER" id="PTHR45832">
    <property type="entry name" value="SERINE/THREONINE-PROTEIN KINASE SAMKA-RELATED-RELATED"/>
    <property type="match status" value="1"/>
</dbReference>
<name>A0ABR2WIP3_9FUNG</name>
<evidence type="ECO:0000256" key="1">
    <source>
        <dbReference type="ARBA" id="ARBA00008874"/>
    </source>
</evidence>
<feature type="region of interest" description="Disordered" evidence="11">
    <location>
        <begin position="1"/>
        <end position="95"/>
    </location>
</feature>
<sequence>MSYTQAPRTGRSSPGGLRVSPSNEYGLMPKRSPPPPPKLSKSHSSGPITNGQQLNPNPNRNASKPMPPHKLNRSVSTNDGSFSSDSTSNGSMRSLNSAYTGALEPISPSSELGKNTLKGVLNSLVTSVSDFLSPDKKVEISSPYNPRHVTHVGFNPDTGEFTGLPREWHILLQEAGITKQEQKANPQAVLDAIGFYTDNKKKEEAVWSKFNHSKNGTDSSQYKRSPPPLVAKKKVGPQISNRPPYPLNIPDTKKPGRVSPSQSPVSPPSGNKARDERHSPEPSRQVPQNKQKPIPGEPSSSGPLSSDRQPHSHSTRRPKPPGKGEVQHRPRPPKPIDDVVSRLKAICTDADPTKLYKNLVKIGQGASGGVYTANQVGTNLSVAIKQMNLEKQPKKDLIINEILVMKDSQHPNIVNYIDSFLWKGDLWVVMEYMEGGSLTDVVTTNIMTEGQIAAICKETLQGLVHLHSKGVIHRDIKSDNILLSSNGNIKLTDFGFCAQLSENNMKRTTMVGTPYWMAPEVVTRKEYGPKIDVWSLGIMAIEMVEGEPPYLNENPLRALYLIATNGTPKLQEPEKLSLTFRDFLNKSLEVDAEKRPGTHELLQHPFLQKADPLRSLAPLIRAARENNKRH</sequence>
<dbReference type="InterPro" id="IPR000095">
    <property type="entry name" value="CRIB_dom"/>
</dbReference>
<evidence type="ECO:0000256" key="10">
    <source>
        <dbReference type="PROSITE-ProRule" id="PRU10141"/>
    </source>
</evidence>
<comment type="catalytic activity">
    <reaction evidence="9">
        <text>L-seryl-[protein] + ATP = O-phospho-L-seryl-[protein] + ADP + H(+)</text>
        <dbReference type="Rhea" id="RHEA:17989"/>
        <dbReference type="Rhea" id="RHEA-COMP:9863"/>
        <dbReference type="Rhea" id="RHEA-COMP:11604"/>
        <dbReference type="ChEBI" id="CHEBI:15378"/>
        <dbReference type="ChEBI" id="CHEBI:29999"/>
        <dbReference type="ChEBI" id="CHEBI:30616"/>
        <dbReference type="ChEBI" id="CHEBI:83421"/>
        <dbReference type="ChEBI" id="CHEBI:456216"/>
        <dbReference type="EC" id="2.7.11.1"/>
    </reaction>
</comment>
<feature type="compositionally biased region" description="Low complexity" evidence="11">
    <location>
        <begin position="74"/>
        <end position="91"/>
    </location>
</feature>
<dbReference type="InterPro" id="IPR000719">
    <property type="entry name" value="Prot_kinase_dom"/>
</dbReference>
<evidence type="ECO:0000259" key="13">
    <source>
        <dbReference type="PROSITE" id="PS50108"/>
    </source>
</evidence>
<feature type="domain" description="Protein kinase" evidence="12">
    <location>
        <begin position="356"/>
        <end position="607"/>
    </location>
</feature>
<feature type="compositionally biased region" description="Low complexity" evidence="11">
    <location>
        <begin position="293"/>
        <end position="307"/>
    </location>
</feature>
<dbReference type="InterPro" id="IPR036936">
    <property type="entry name" value="CRIB_dom_sf"/>
</dbReference>
<comment type="similarity">
    <text evidence="1">Belongs to the protein kinase superfamily. STE Ser/Thr protein kinase family. STE20 subfamily.</text>
</comment>
<dbReference type="InterPro" id="IPR033923">
    <property type="entry name" value="PAK_BD"/>
</dbReference>
<dbReference type="SMART" id="SM00220">
    <property type="entry name" value="S_TKc"/>
    <property type="match status" value="1"/>
</dbReference>
<evidence type="ECO:0000256" key="9">
    <source>
        <dbReference type="ARBA" id="ARBA00048679"/>
    </source>
</evidence>
<evidence type="ECO:0000256" key="2">
    <source>
        <dbReference type="ARBA" id="ARBA00012513"/>
    </source>
</evidence>
<feature type="domain" description="CRIB" evidence="13">
    <location>
        <begin position="140"/>
        <end position="153"/>
    </location>
</feature>
<keyword evidence="15" id="KW-1185">Reference proteome</keyword>
<evidence type="ECO:0000313" key="14">
    <source>
        <dbReference type="EMBL" id="KAK9761373.1"/>
    </source>
</evidence>
<dbReference type="Pfam" id="PF00786">
    <property type="entry name" value="PBD"/>
    <property type="match status" value="1"/>
</dbReference>
<dbReference type="InterPro" id="IPR051931">
    <property type="entry name" value="PAK3-like"/>
</dbReference>
<reference evidence="14 15" key="1">
    <citation type="submission" date="2023-04" db="EMBL/GenBank/DDBJ databases">
        <title>Genome of Basidiobolus ranarum AG-B5.</title>
        <authorList>
            <person name="Stajich J.E."/>
            <person name="Carter-House D."/>
            <person name="Gryganskyi A."/>
        </authorList>
    </citation>
    <scope>NUCLEOTIDE SEQUENCE [LARGE SCALE GENOMIC DNA]</scope>
    <source>
        <strain evidence="14 15">AG-B5</strain>
    </source>
</reference>
<feature type="compositionally biased region" description="Basic and acidic residues" evidence="11">
    <location>
        <begin position="272"/>
        <end position="281"/>
    </location>
</feature>
<comment type="catalytic activity">
    <reaction evidence="8">
        <text>L-threonyl-[protein] + ATP = O-phospho-L-threonyl-[protein] + ADP + H(+)</text>
        <dbReference type="Rhea" id="RHEA:46608"/>
        <dbReference type="Rhea" id="RHEA-COMP:11060"/>
        <dbReference type="Rhea" id="RHEA-COMP:11605"/>
        <dbReference type="ChEBI" id="CHEBI:15378"/>
        <dbReference type="ChEBI" id="CHEBI:30013"/>
        <dbReference type="ChEBI" id="CHEBI:30616"/>
        <dbReference type="ChEBI" id="CHEBI:61977"/>
        <dbReference type="ChEBI" id="CHEBI:456216"/>
        <dbReference type="EC" id="2.7.11.1"/>
    </reaction>
</comment>
<evidence type="ECO:0000256" key="7">
    <source>
        <dbReference type="ARBA" id="ARBA00022840"/>
    </source>
</evidence>
<dbReference type="SUPFAM" id="SSF56112">
    <property type="entry name" value="Protein kinase-like (PK-like)"/>
    <property type="match status" value="1"/>
</dbReference>
<dbReference type="InterPro" id="IPR008271">
    <property type="entry name" value="Ser/Thr_kinase_AS"/>
</dbReference>
<keyword evidence="3" id="KW-0723">Serine/threonine-protein kinase</keyword>
<organism evidence="14 15">
    <name type="scientific">Basidiobolus ranarum</name>
    <dbReference type="NCBI Taxonomy" id="34480"/>
    <lineage>
        <taxon>Eukaryota</taxon>
        <taxon>Fungi</taxon>
        <taxon>Fungi incertae sedis</taxon>
        <taxon>Zoopagomycota</taxon>
        <taxon>Entomophthoromycotina</taxon>
        <taxon>Basidiobolomycetes</taxon>
        <taxon>Basidiobolales</taxon>
        <taxon>Basidiobolaceae</taxon>
        <taxon>Basidiobolus</taxon>
    </lineage>
</organism>
<dbReference type="Gene3D" id="3.90.810.10">
    <property type="entry name" value="CRIB domain"/>
    <property type="match status" value="1"/>
</dbReference>
<evidence type="ECO:0000259" key="12">
    <source>
        <dbReference type="PROSITE" id="PS50011"/>
    </source>
</evidence>
<dbReference type="InterPro" id="IPR011009">
    <property type="entry name" value="Kinase-like_dom_sf"/>
</dbReference>
<feature type="region of interest" description="Disordered" evidence="11">
    <location>
        <begin position="210"/>
        <end position="338"/>
    </location>
</feature>
<dbReference type="SMART" id="SM00285">
    <property type="entry name" value="PBD"/>
    <property type="match status" value="1"/>
</dbReference>
<evidence type="ECO:0000256" key="5">
    <source>
        <dbReference type="ARBA" id="ARBA00022741"/>
    </source>
</evidence>
<keyword evidence="7 10" id="KW-0067">ATP-binding</keyword>
<proteinExistence type="inferred from homology"/>
<evidence type="ECO:0000256" key="11">
    <source>
        <dbReference type="SAM" id="MobiDB-lite"/>
    </source>
</evidence>
<comment type="caution">
    <text evidence="14">The sequence shown here is derived from an EMBL/GenBank/DDBJ whole genome shotgun (WGS) entry which is preliminary data.</text>
</comment>
<feature type="compositionally biased region" description="Basic residues" evidence="11">
    <location>
        <begin position="311"/>
        <end position="320"/>
    </location>
</feature>
<keyword evidence="6" id="KW-0418">Kinase</keyword>
<dbReference type="Proteomes" id="UP001479436">
    <property type="component" value="Unassembled WGS sequence"/>
</dbReference>
<dbReference type="EMBL" id="JASJQH010001420">
    <property type="protein sequence ID" value="KAK9761373.1"/>
    <property type="molecule type" value="Genomic_DNA"/>
</dbReference>
<dbReference type="InterPro" id="IPR017441">
    <property type="entry name" value="Protein_kinase_ATP_BS"/>
</dbReference>
<dbReference type="PANTHER" id="PTHR45832:SF22">
    <property type="entry name" value="SERINE_THREONINE-PROTEIN KINASE SAMKA-RELATED"/>
    <property type="match status" value="1"/>
</dbReference>
<feature type="compositionally biased region" description="Low complexity" evidence="11">
    <location>
        <begin position="257"/>
        <end position="270"/>
    </location>
</feature>
<dbReference type="EC" id="2.7.11.1" evidence="2"/>